<gene>
    <name evidence="2" type="ORF">BE17_19710</name>
</gene>
<evidence type="ECO:0000256" key="1">
    <source>
        <dbReference type="SAM" id="MobiDB-lite"/>
    </source>
</evidence>
<feature type="region of interest" description="Disordered" evidence="1">
    <location>
        <begin position="35"/>
        <end position="70"/>
    </location>
</feature>
<dbReference type="AlphaFoldDB" id="A0A150SB02"/>
<protein>
    <submittedName>
        <fullName evidence="2">Uncharacterized protein</fullName>
    </submittedName>
</protein>
<name>A0A150SB02_SORCE</name>
<dbReference type="EMBL" id="JEMB01001203">
    <property type="protein sequence ID" value="KYF89619.1"/>
    <property type="molecule type" value="Genomic_DNA"/>
</dbReference>
<comment type="caution">
    <text evidence="2">The sequence shown here is derived from an EMBL/GenBank/DDBJ whole genome shotgun (WGS) entry which is preliminary data.</text>
</comment>
<evidence type="ECO:0000313" key="2">
    <source>
        <dbReference type="EMBL" id="KYF89619.1"/>
    </source>
</evidence>
<organism evidence="2 3">
    <name type="scientific">Sorangium cellulosum</name>
    <name type="common">Polyangium cellulosum</name>
    <dbReference type="NCBI Taxonomy" id="56"/>
    <lineage>
        <taxon>Bacteria</taxon>
        <taxon>Pseudomonadati</taxon>
        <taxon>Myxococcota</taxon>
        <taxon>Polyangia</taxon>
        <taxon>Polyangiales</taxon>
        <taxon>Polyangiaceae</taxon>
        <taxon>Sorangium</taxon>
    </lineage>
</organism>
<sequence>MGAGWCPRRGNTSERGASSPRHDLDAIETETCAPLGTIPHDLDATETKACPSRHDLDATETKACPSRHDR</sequence>
<proteinExistence type="predicted"/>
<dbReference type="Proteomes" id="UP000075635">
    <property type="component" value="Unassembled WGS sequence"/>
</dbReference>
<reference evidence="2 3" key="1">
    <citation type="submission" date="2014-02" db="EMBL/GenBank/DDBJ databases">
        <title>The small core and large imbalanced accessory genome model reveals a collaborative survival strategy of Sorangium cellulosum strains in nature.</title>
        <authorList>
            <person name="Han K."/>
            <person name="Peng R."/>
            <person name="Blom J."/>
            <person name="Li Y.-Z."/>
        </authorList>
    </citation>
    <scope>NUCLEOTIDE SEQUENCE [LARGE SCALE GENOMIC DNA]</scope>
    <source>
        <strain evidence="2 3">So0011-07</strain>
    </source>
</reference>
<evidence type="ECO:0000313" key="3">
    <source>
        <dbReference type="Proteomes" id="UP000075635"/>
    </source>
</evidence>
<feature type="compositionally biased region" description="Basic and acidic residues" evidence="1">
    <location>
        <begin position="40"/>
        <end position="70"/>
    </location>
</feature>
<accession>A0A150SB02</accession>
<feature type="region of interest" description="Disordered" evidence="1">
    <location>
        <begin position="1"/>
        <end position="23"/>
    </location>
</feature>